<dbReference type="Proteomes" id="UP000279271">
    <property type="component" value="Unassembled WGS sequence"/>
</dbReference>
<feature type="non-terminal residue" evidence="2">
    <location>
        <position position="1"/>
    </location>
</feature>
<gene>
    <name evidence="2" type="ORF">APUTEX25_004952</name>
</gene>
<proteinExistence type="predicted"/>
<evidence type="ECO:0000313" key="2">
    <source>
        <dbReference type="EMBL" id="RMZ53927.1"/>
    </source>
</evidence>
<dbReference type="EMBL" id="QOKY01000185">
    <property type="protein sequence ID" value="RMZ53927.1"/>
    <property type="molecule type" value="Genomic_DNA"/>
</dbReference>
<reference evidence="3" key="1">
    <citation type="journal article" date="2018" name="Algal Res.">
        <title>Characterization of plant carbon substrate utilization by Auxenochlorella protothecoides.</title>
        <authorList>
            <person name="Vogler B.W."/>
            <person name="Starkenburg S.R."/>
            <person name="Sudasinghe N."/>
            <person name="Schambach J.Y."/>
            <person name="Rollin J.A."/>
            <person name="Pattathil S."/>
            <person name="Barry A.N."/>
        </authorList>
    </citation>
    <scope>NUCLEOTIDE SEQUENCE [LARGE SCALE GENOMIC DNA]</scope>
    <source>
        <strain evidence="3">UTEX 25</strain>
    </source>
</reference>
<sequence length="237" mass="26173">GPFTTADILVAVKATVHGTYYNKPVAQATIPPERADDFLQDEGRMCPTHKTASTAVLLSRVVWIAPKLREGLAWHMHLKPFRKLRHQAYVGRERAITRLAEQFRAPPGMTTVVGYVRVHNGVEKLVDVWDTKRCTNRGCKVNVVNRDVNGVVNMLMLLKCFFAGALRPTAFGGPPAPPSPAPPPLRFAIRGNQLRQPDPACGKQLCNRRKPGSGISSTRAPHSRIGVVRECRSQSKN</sequence>
<name>A0A3M7KUA1_AUXPR</name>
<evidence type="ECO:0000313" key="3">
    <source>
        <dbReference type="Proteomes" id="UP000279271"/>
    </source>
</evidence>
<feature type="region of interest" description="Disordered" evidence="1">
    <location>
        <begin position="195"/>
        <end position="237"/>
    </location>
</feature>
<dbReference type="AlphaFoldDB" id="A0A3M7KUA1"/>
<feature type="compositionally biased region" description="Basic and acidic residues" evidence="1">
    <location>
        <begin position="227"/>
        <end position="237"/>
    </location>
</feature>
<organism evidence="2 3">
    <name type="scientific">Auxenochlorella protothecoides</name>
    <name type="common">Green microalga</name>
    <name type="synonym">Chlorella protothecoides</name>
    <dbReference type="NCBI Taxonomy" id="3075"/>
    <lineage>
        <taxon>Eukaryota</taxon>
        <taxon>Viridiplantae</taxon>
        <taxon>Chlorophyta</taxon>
        <taxon>core chlorophytes</taxon>
        <taxon>Trebouxiophyceae</taxon>
        <taxon>Chlorellales</taxon>
        <taxon>Chlorellaceae</taxon>
        <taxon>Auxenochlorella</taxon>
    </lineage>
</organism>
<accession>A0A3M7KUA1</accession>
<evidence type="ECO:0000256" key="1">
    <source>
        <dbReference type="SAM" id="MobiDB-lite"/>
    </source>
</evidence>
<comment type="caution">
    <text evidence="2">The sequence shown here is derived from an EMBL/GenBank/DDBJ whole genome shotgun (WGS) entry which is preliminary data.</text>
</comment>
<protein>
    <submittedName>
        <fullName evidence="2">Uncharacterized protein</fullName>
    </submittedName>
</protein>